<keyword evidence="1" id="KW-1133">Transmembrane helix</keyword>
<protein>
    <submittedName>
        <fullName evidence="2">Uncharacterized protein</fullName>
    </submittedName>
</protein>
<reference evidence="2 3" key="1">
    <citation type="submission" date="2021-12" db="EMBL/GenBank/DDBJ databases">
        <title>Genome seq of P8.</title>
        <authorList>
            <person name="Seo T."/>
        </authorList>
    </citation>
    <scope>NUCLEOTIDE SEQUENCE [LARGE SCALE GENOMIC DNA]</scope>
    <source>
        <strain evidence="2 3">P8</strain>
    </source>
</reference>
<accession>A0ABS8Y4H9</accession>
<keyword evidence="3" id="KW-1185">Reference proteome</keyword>
<feature type="transmembrane region" description="Helical" evidence="1">
    <location>
        <begin position="133"/>
        <end position="153"/>
    </location>
</feature>
<dbReference type="Proteomes" id="UP001200741">
    <property type="component" value="Unassembled WGS sequence"/>
</dbReference>
<name>A0ABS8Y4H9_9BURK</name>
<evidence type="ECO:0000313" key="3">
    <source>
        <dbReference type="Proteomes" id="UP001200741"/>
    </source>
</evidence>
<proteinExistence type="predicted"/>
<dbReference type="RefSeq" id="WP_233374465.1">
    <property type="nucleotide sequence ID" value="NZ_JAJTWU010000009.1"/>
</dbReference>
<feature type="transmembrane region" description="Helical" evidence="1">
    <location>
        <begin position="61"/>
        <end position="82"/>
    </location>
</feature>
<sequence>MKPLHSHLVGRLLTSDLLSGGLSAAVLAWRGRTDAHSAAAPINAVSHWLWPREALRQDGVSARFTATGLAVHFAAALLWCGLYERLRARQSAATPARAVTDAAVVSAVAAVVDLACVPHRLTPGFQERISPRSLLMVYGAFAAGLALAGLSALRR</sequence>
<comment type="caution">
    <text evidence="2">The sequence shown here is derived from an EMBL/GenBank/DDBJ whole genome shotgun (WGS) entry which is preliminary data.</text>
</comment>
<dbReference type="EMBL" id="JAJTWU010000009">
    <property type="protein sequence ID" value="MCE4557085.1"/>
    <property type="molecule type" value="Genomic_DNA"/>
</dbReference>
<evidence type="ECO:0000313" key="2">
    <source>
        <dbReference type="EMBL" id="MCE4557085.1"/>
    </source>
</evidence>
<organism evidence="2 3">
    <name type="scientific">Pelomonas cellulosilytica</name>
    <dbReference type="NCBI Taxonomy" id="2906762"/>
    <lineage>
        <taxon>Bacteria</taxon>
        <taxon>Pseudomonadati</taxon>
        <taxon>Pseudomonadota</taxon>
        <taxon>Betaproteobacteria</taxon>
        <taxon>Burkholderiales</taxon>
        <taxon>Sphaerotilaceae</taxon>
        <taxon>Roseateles</taxon>
    </lineage>
</organism>
<keyword evidence="1" id="KW-0812">Transmembrane</keyword>
<gene>
    <name evidence="2" type="ORF">LXT13_22045</name>
</gene>
<keyword evidence="1" id="KW-0472">Membrane</keyword>
<feature type="transmembrane region" description="Helical" evidence="1">
    <location>
        <begin position="102"/>
        <end position="121"/>
    </location>
</feature>
<evidence type="ECO:0000256" key="1">
    <source>
        <dbReference type="SAM" id="Phobius"/>
    </source>
</evidence>